<evidence type="ECO:0000259" key="6">
    <source>
        <dbReference type="Pfam" id="PF07980"/>
    </source>
</evidence>
<evidence type="ECO:0000256" key="3">
    <source>
        <dbReference type="ARBA" id="ARBA00022729"/>
    </source>
</evidence>
<keyword evidence="3" id="KW-0732">Signal</keyword>
<reference evidence="8 9" key="1">
    <citation type="submission" date="2016-10" db="EMBL/GenBank/DDBJ databases">
        <authorList>
            <person name="de Groot N.N."/>
        </authorList>
    </citation>
    <scope>NUCLEOTIDE SEQUENCE [LARGE SCALE GENOMIC DNA]</scope>
    <source>
        <strain evidence="8 9">DSM 25186</strain>
    </source>
</reference>
<comment type="similarity">
    <text evidence="2">Belongs to the SusD family.</text>
</comment>
<evidence type="ECO:0000313" key="9">
    <source>
        <dbReference type="Proteomes" id="UP000198510"/>
    </source>
</evidence>
<dbReference type="InterPro" id="IPR011990">
    <property type="entry name" value="TPR-like_helical_dom_sf"/>
</dbReference>
<dbReference type="CDD" id="cd08977">
    <property type="entry name" value="SusD"/>
    <property type="match status" value="1"/>
</dbReference>
<evidence type="ECO:0000256" key="4">
    <source>
        <dbReference type="ARBA" id="ARBA00023136"/>
    </source>
</evidence>
<proteinExistence type="inferred from homology"/>
<dbReference type="EMBL" id="FNFO01000001">
    <property type="protein sequence ID" value="SDJ90480.1"/>
    <property type="molecule type" value="Genomic_DNA"/>
</dbReference>
<name>A0A1G8XL31_9BACT</name>
<evidence type="ECO:0000259" key="7">
    <source>
        <dbReference type="Pfam" id="PF14322"/>
    </source>
</evidence>
<sequence>MNTIKSLIRHKLAVASVALFLIAPGCGLEEDVYSIYTPETFYSDQAAVLSSLSGVYRNFAGIMGMGVEYRVLELPADQVVVHGKIQGWWANNDFEQLMEHKWGPDHNYLNGAWNTFFATVGQANALIASLEASALDPDEIDGPIAELRALRAYAYFFLMDLFGSVPVFTEPRVDPNNLPQQNSRREVFEFVLSELKLAAEVLPSEAVVGEEYYGRLTQEAAYALIATTYLNGEVYAGEAFYEETIEYADKVINSGAYTLLPDFFENFTSNNEMNAEFIFGGVYTPNIPGGIGHALVQKVLPGIQGGLFGLPYTPQNGFGTRPSVLALYEEDDVRRDVILEYGPLTDPRNGDTVLVERVVPDNNSNLYDPNRSTEGPVTYDIIPATGIRNQPMNAGLKWIKWGIDPNTNGGNAGNDLAFIRYADVLLMKAEALARTGNTSAALELVNQVRTRSNASELTSLTLEDIYEERGRELAFEMTRRRDMIRFGTFTDAWEFKEASEAYRTLYPIPSRAIDANPSLKQNPGY</sequence>
<dbReference type="GO" id="GO:0009279">
    <property type="term" value="C:cell outer membrane"/>
    <property type="evidence" value="ECO:0007669"/>
    <property type="project" value="UniProtKB-SubCell"/>
</dbReference>
<dbReference type="Proteomes" id="UP000198510">
    <property type="component" value="Unassembled WGS sequence"/>
</dbReference>
<accession>A0A1G8XL31</accession>
<dbReference type="RefSeq" id="WP_089679085.1">
    <property type="nucleotide sequence ID" value="NZ_FNFO01000001.1"/>
</dbReference>
<dbReference type="Pfam" id="PF14322">
    <property type="entry name" value="SusD-like_3"/>
    <property type="match status" value="1"/>
</dbReference>
<organism evidence="8 9">
    <name type="scientific">Catalinimonas alkaloidigena</name>
    <dbReference type="NCBI Taxonomy" id="1075417"/>
    <lineage>
        <taxon>Bacteria</taxon>
        <taxon>Pseudomonadati</taxon>
        <taxon>Bacteroidota</taxon>
        <taxon>Cytophagia</taxon>
        <taxon>Cytophagales</taxon>
        <taxon>Catalimonadaceae</taxon>
        <taxon>Catalinimonas</taxon>
    </lineage>
</organism>
<keyword evidence="5" id="KW-0998">Cell outer membrane</keyword>
<evidence type="ECO:0000256" key="1">
    <source>
        <dbReference type="ARBA" id="ARBA00004442"/>
    </source>
</evidence>
<dbReference type="SUPFAM" id="SSF48452">
    <property type="entry name" value="TPR-like"/>
    <property type="match status" value="1"/>
</dbReference>
<dbReference type="AlphaFoldDB" id="A0A1G8XL31"/>
<keyword evidence="4" id="KW-0472">Membrane</keyword>
<dbReference type="Gene3D" id="1.25.40.390">
    <property type="match status" value="1"/>
</dbReference>
<dbReference type="STRING" id="1075417.SAMN05421823_101381"/>
<evidence type="ECO:0000313" key="8">
    <source>
        <dbReference type="EMBL" id="SDJ90480.1"/>
    </source>
</evidence>
<feature type="domain" description="SusD-like N-terminal" evidence="7">
    <location>
        <begin position="63"/>
        <end position="230"/>
    </location>
</feature>
<gene>
    <name evidence="8" type="ORF">SAMN05421823_101381</name>
</gene>
<keyword evidence="9" id="KW-1185">Reference proteome</keyword>
<dbReference type="OrthoDB" id="5694214at2"/>
<protein>
    <submittedName>
        <fullName evidence="8">Starch-binding associating with outer membrane</fullName>
    </submittedName>
</protein>
<dbReference type="Pfam" id="PF07980">
    <property type="entry name" value="SusD_RagB"/>
    <property type="match status" value="1"/>
</dbReference>
<comment type="subcellular location">
    <subcellularLocation>
        <location evidence="1">Cell outer membrane</location>
    </subcellularLocation>
</comment>
<feature type="domain" description="RagB/SusD" evidence="6">
    <location>
        <begin position="399"/>
        <end position="525"/>
    </location>
</feature>
<evidence type="ECO:0000256" key="2">
    <source>
        <dbReference type="ARBA" id="ARBA00006275"/>
    </source>
</evidence>
<dbReference type="InterPro" id="IPR012944">
    <property type="entry name" value="SusD_RagB_dom"/>
</dbReference>
<dbReference type="InterPro" id="IPR033985">
    <property type="entry name" value="SusD-like_N"/>
</dbReference>
<evidence type="ECO:0000256" key="5">
    <source>
        <dbReference type="ARBA" id="ARBA00023237"/>
    </source>
</evidence>